<dbReference type="EMBL" id="CP061038">
    <property type="protein sequence ID" value="QNQ07727.1"/>
    <property type="molecule type" value="Genomic_DNA"/>
</dbReference>
<accession>A0A7H0LDH4</accession>
<gene>
    <name evidence="2" type="ORF">H3Z74_12965</name>
</gene>
<evidence type="ECO:0000313" key="3">
    <source>
        <dbReference type="Proteomes" id="UP000516148"/>
    </source>
</evidence>
<reference evidence="2 3" key="1">
    <citation type="submission" date="2020-09" db="EMBL/GenBank/DDBJ databases">
        <title>Sphingomonas sp., a new species isolated from pork steak.</title>
        <authorList>
            <person name="Heidler von Heilborn D."/>
        </authorList>
    </citation>
    <scope>NUCLEOTIDE SEQUENCE [LARGE SCALE GENOMIC DNA]</scope>
    <source>
        <strain evidence="3">S8-3T</strain>
    </source>
</reference>
<keyword evidence="1" id="KW-0732">Signal</keyword>
<keyword evidence="3" id="KW-1185">Reference proteome</keyword>
<dbReference type="AlphaFoldDB" id="A0A7H0LDH4"/>
<dbReference type="Proteomes" id="UP000516148">
    <property type="component" value="Chromosome"/>
</dbReference>
<dbReference type="KEGG" id="spap:H3Z74_12965"/>
<dbReference type="RefSeq" id="WP_187760074.1">
    <property type="nucleotide sequence ID" value="NZ_CP061038.1"/>
</dbReference>
<evidence type="ECO:0000256" key="1">
    <source>
        <dbReference type="SAM" id="SignalP"/>
    </source>
</evidence>
<sequence>MKKILIVAAASVIVSATPALANTANTTIYAQVAPVCTISAPGTTAINLSGTTAVGDVTAQCNNAAGFTGSVSSLHNGHLADQNGVSATQYPYTLTLGGFGAVPLNGTTSINSAQLGGNAALINATTFAMSVNVAAPNGPAYAGTYQDTISFTLTAN</sequence>
<proteinExistence type="predicted"/>
<evidence type="ECO:0008006" key="4">
    <source>
        <dbReference type="Google" id="ProtNLM"/>
    </source>
</evidence>
<name>A0A7H0LDH4_9SPHN</name>
<organism evidence="2 3">
    <name type="scientific">Sphingomonas alpina</name>
    <dbReference type="NCBI Taxonomy" id="653931"/>
    <lineage>
        <taxon>Bacteria</taxon>
        <taxon>Pseudomonadati</taxon>
        <taxon>Pseudomonadota</taxon>
        <taxon>Alphaproteobacteria</taxon>
        <taxon>Sphingomonadales</taxon>
        <taxon>Sphingomonadaceae</taxon>
        <taxon>Sphingomonas</taxon>
    </lineage>
</organism>
<evidence type="ECO:0000313" key="2">
    <source>
        <dbReference type="EMBL" id="QNQ07727.1"/>
    </source>
</evidence>
<feature type="chain" id="PRO_5028853125" description="Spore coat protein U domain-containing protein" evidence="1">
    <location>
        <begin position="22"/>
        <end position="156"/>
    </location>
</feature>
<feature type="signal peptide" evidence="1">
    <location>
        <begin position="1"/>
        <end position="21"/>
    </location>
</feature>
<protein>
    <recommendedName>
        <fullName evidence="4">Spore coat protein U domain-containing protein</fullName>
    </recommendedName>
</protein>